<keyword evidence="1" id="KW-1133">Transmembrane helix</keyword>
<proteinExistence type="predicted"/>
<organism evidence="2 3">
    <name type="scientific">Gallaecimonas xiamenensis 3-C-1</name>
    <dbReference type="NCBI Taxonomy" id="745411"/>
    <lineage>
        <taxon>Bacteria</taxon>
        <taxon>Pseudomonadati</taxon>
        <taxon>Pseudomonadota</taxon>
        <taxon>Gammaproteobacteria</taxon>
        <taxon>Enterobacterales</taxon>
        <taxon>Gallaecimonadaceae</taxon>
        <taxon>Gallaecimonas</taxon>
    </lineage>
</organism>
<feature type="transmembrane region" description="Helical" evidence="1">
    <location>
        <begin position="94"/>
        <end position="114"/>
    </location>
</feature>
<evidence type="ECO:0000313" key="3">
    <source>
        <dbReference type="Proteomes" id="UP000006755"/>
    </source>
</evidence>
<name>K2JSN3_9GAMM</name>
<dbReference type="AlphaFoldDB" id="K2JSN3"/>
<feature type="transmembrane region" description="Helical" evidence="1">
    <location>
        <begin position="69"/>
        <end position="88"/>
    </location>
</feature>
<protein>
    <submittedName>
        <fullName evidence="2">Uncharacterized protein</fullName>
    </submittedName>
</protein>
<dbReference type="STRING" id="745411.B3C1_01860"/>
<dbReference type="RefSeq" id="WP_008482520.1">
    <property type="nucleotide sequence ID" value="NZ_AMRI01000002.1"/>
</dbReference>
<dbReference type="EMBL" id="AMRI01000002">
    <property type="protein sequence ID" value="EKE77517.1"/>
    <property type="molecule type" value="Genomic_DNA"/>
</dbReference>
<keyword evidence="1" id="KW-0472">Membrane</keyword>
<evidence type="ECO:0000256" key="1">
    <source>
        <dbReference type="SAM" id="Phobius"/>
    </source>
</evidence>
<keyword evidence="3" id="KW-1185">Reference proteome</keyword>
<dbReference type="OrthoDB" id="9963690at2"/>
<gene>
    <name evidence="2" type="ORF">B3C1_01860</name>
</gene>
<comment type="caution">
    <text evidence="2">The sequence shown here is derived from an EMBL/GenBank/DDBJ whole genome shotgun (WGS) entry which is preliminary data.</text>
</comment>
<evidence type="ECO:0000313" key="2">
    <source>
        <dbReference type="EMBL" id="EKE77517.1"/>
    </source>
</evidence>
<keyword evidence="1" id="KW-0812">Transmembrane</keyword>
<accession>K2JSN3</accession>
<reference evidence="2 3" key="1">
    <citation type="journal article" date="2012" name="J. Bacteriol.">
        <title>Genome Sequence of Gallaecimonas xiamenensis Type Strain 3-C-1.</title>
        <authorList>
            <person name="Lai Q."/>
            <person name="Wang L."/>
            <person name="Wang W."/>
            <person name="Shao Z."/>
        </authorList>
    </citation>
    <scope>NUCLEOTIDE SEQUENCE [LARGE SCALE GENOMIC DNA]</scope>
    <source>
        <strain evidence="2 3">3-C-1</strain>
    </source>
</reference>
<sequence>MKHADLSPRLRPLANQAWTLLGRPRMRPRVVQRWQQQYQALSAAEQGQLRDWLTREVAAGSKVPVDKGMGLLILLASLALALALLGLSPVQQGGLFLGVALPALAVILFGTLDYRHRAGRRQKQLPLLLPRGDQRTG</sequence>
<dbReference type="Proteomes" id="UP000006755">
    <property type="component" value="Unassembled WGS sequence"/>
</dbReference>